<dbReference type="EMBL" id="CASHTH010002369">
    <property type="protein sequence ID" value="CAI8028920.1"/>
    <property type="molecule type" value="Genomic_DNA"/>
</dbReference>
<gene>
    <name evidence="2" type="ORF">GBAR_LOCUS16446</name>
</gene>
<reference evidence="2" key="1">
    <citation type="submission" date="2023-03" db="EMBL/GenBank/DDBJ databases">
        <authorList>
            <person name="Steffen K."/>
            <person name="Cardenas P."/>
        </authorList>
    </citation>
    <scope>NUCLEOTIDE SEQUENCE</scope>
</reference>
<name>A0AA35SF28_GEOBA</name>
<keyword evidence="3" id="KW-1185">Reference proteome</keyword>
<sequence length="101" mass="11855">MALVIIIPLIVIGIVGTAGYLIYRFLIYDMMCSRTVEKTLREYSIAKTQSQIVREYHHSRGNDMSEREARVMAKHYRQHEPDQFLAMYEATRDRLKSDKGE</sequence>
<evidence type="ECO:0000256" key="1">
    <source>
        <dbReference type="SAM" id="Phobius"/>
    </source>
</evidence>
<accession>A0AA35SF28</accession>
<dbReference type="AlphaFoldDB" id="A0AA35SF28"/>
<dbReference type="Proteomes" id="UP001174909">
    <property type="component" value="Unassembled WGS sequence"/>
</dbReference>
<evidence type="ECO:0000313" key="2">
    <source>
        <dbReference type="EMBL" id="CAI8028920.1"/>
    </source>
</evidence>
<keyword evidence="1" id="KW-1133">Transmembrane helix</keyword>
<feature type="transmembrane region" description="Helical" evidence="1">
    <location>
        <begin position="6"/>
        <end position="26"/>
    </location>
</feature>
<protein>
    <submittedName>
        <fullName evidence="2">Uncharacterized protein</fullName>
    </submittedName>
</protein>
<proteinExistence type="predicted"/>
<evidence type="ECO:0000313" key="3">
    <source>
        <dbReference type="Proteomes" id="UP001174909"/>
    </source>
</evidence>
<keyword evidence="1" id="KW-0812">Transmembrane</keyword>
<comment type="caution">
    <text evidence="2">The sequence shown here is derived from an EMBL/GenBank/DDBJ whole genome shotgun (WGS) entry which is preliminary data.</text>
</comment>
<organism evidence="2 3">
    <name type="scientific">Geodia barretti</name>
    <name type="common">Barrett's horny sponge</name>
    <dbReference type="NCBI Taxonomy" id="519541"/>
    <lineage>
        <taxon>Eukaryota</taxon>
        <taxon>Metazoa</taxon>
        <taxon>Porifera</taxon>
        <taxon>Demospongiae</taxon>
        <taxon>Heteroscleromorpha</taxon>
        <taxon>Tetractinellida</taxon>
        <taxon>Astrophorina</taxon>
        <taxon>Geodiidae</taxon>
        <taxon>Geodia</taxon>
    </lineage>
</organism>
<keyword evidence="1" id="KW-0472">Membrane</keyword>